<dbReference type="PANTHER" id="PTHR45754:SF3">
    <property type="entry name" value="METHYLENETETRAHYDROFOLATE REDUCTASE (NADPH)"/>
    <property type="match status" value="1"/>
</dbReference>
<evidence type="ECO:0000256" key="9">
    <source>
        <dbReference type="ARBA" id="ARBA00023167"/>
    </source>
</evidence>
<dbReference type="InterPro" id="IPR003171">
    <property type="entry name" value="Mehydrof_redctse-like"/>
</dbReference>
<dbReference type="GO" id="GO:0009086">
    <property type="term" value="P:methionine biosynthetic process"/>
    <property type="evidence" value="ECO:0007669"/>
    <property type="project" value="UniProtKB-KW"/>
</dbReference>
<dbReference type="GO" id="GO:0071949">
    <property type="term" value="F:FAD binding"/>
    <property type="evidence" value="ECO:0007669"/>
    <property type="project" value="TreeGrafter"/>
</dbReference>
<evidence type="ECO:0000256" key="4">
    <source>
        <dbReference type="ARBA" id="ARBA00022605"/>
    </source>
</evidence>
<dbReference type="Gene3D" id="3.20.20.220">
    <property type="match status" value="1"/>
</dbReference>
<keyword evidence="8" id="KW-0520">NAD</keyword>
<evidence type="ECO:0000256" key="11">
    <source>
        <dbReference type="ARBA" id="ARBA00034529"/>
    </source>
</evidence>
<evidence type="ECO:0000313" key="12">
    <source>
        <dbReference type="EMBL" id="VAW59795.1"/>
    </source>
</evidence>
<keyword evidence="4" id="KW-0028">Amino-acid biosynthesis</keyword>
<evidence type="ECO:0000256" key="1">
    <source>
        <dbReference type="ARBA" id="ARBA00001974"/>
    </source>
</evidence>
<reference evidence="12" key="1">
    <citation type="submission" date="2018-06" db="EMBL/GenBank/DDBJ databases">
        <authorList>
            <person name="Zhirakovskaya E."/>
        </authorList>
    </citation>
    <scope>NUCLEOTIDE SEQUENCE</scope>
</reference>
<dbReference type="InterPro" id="IPR004620">
    <property type="entry name" value="MTHF_reductase_bac"/>
</dbReference>
<evidence type="ECO:0000256" key="6">
    <source>
        <dbReference type="ARBA" id="ARBA00022827"/>
    </source>
</evidence>
<dbReference type="EC" id="1.5.1.54" evidence="11"/>
<dbReference type="CDD" id="cd00537">
    <property type="entry name" value="MTHFR"/>
    <property type="match status" value="1"/>
</dbReference>
<evidence type="ECO:0000256" key="8">
    <source>
        <dbReference type="ARBA" id="ARBA00023027"/>
    </source>
</evidence>
<comment type="pathway">
    <text evidence="10">Amino-acid biosynthesis; L-methionine biosynthesis via de novo pathway.</text>
</comment>
<dbReference type="GO" id="GO:0106312">
    <property type="term" value="F:methylenetetrahydrofolate reductase (NADH) activity"/>
    <property type="evidence" value="ECO:0007669"/>
    <property type="project" value="UniProtKB-EC"/>
</dbReference>
<gene>
    <name evidence="12" type="ORF">MNBD_GAMMA08-2814</name>
</gene>
<dbReference type="NCBIfam" id="TIGR00676">
    <property type="entry name" value="fadh2"/>
    <property type="match status" value="1"/>
</dbReference>
<dbReference type="GO" id="GO:0035999">
    <property type="term" value="P:tetrahydrofolate interconversion"/>
    <property type="evidence" value="ECO:0007669"/>
    <property type="project" value="UniProtKB-UniPathway"/>
</dbReference>
<name>A0A3B0WUX2_9ZZZZ</name>
<dbReference type="GO" id="GO:0005829">
    <property type="term" value="C:cytosol"/>
    <property type="evidence" value="ECO:0007669"/>
    <property type="project" value="InterPro"/>
</dbReference>
<evidence type="ECO:0000256" key="10">
    <source>
        <dbReference type="ARBA" id="ARBA00034478"/>
    </source>
</evidence>
<dbReference type="EMBL" id="UOFH01000106">
    <property type="protein sequence ID" value="VAW59795.1"/>
    <property type="molecule type" value="Genomic_DNA"/>
</dbReference>
<dbReference type="UniPathway" id="UPA00193"/>
<dbReference type="InterPro" id="IPR029041">
    <property type="entry name" value="FAD-linked_oxidoreductase-like"/>
</dbReference>
<dbReference type="PANTHER" id="PTHR45754">
    <property type="entry name" value="METHYLENETETRAHYDROFOLATE REDUCTASE"/>
    <property type="match status" value="1"/>
</dbReference>
<accession>A0A3B0WUX2</accession>
<sequence length="288" mass="32405">MKTQQKLDKQFSCEFFPPKTEKGMEKLLATAEMLKHEMNPAFFSVTFGAGGSTRESTFEAVTKVQQCTGLEVAPHLSCISSSKPQLREILDSYKQQGIKRIVTLRGDRPNSDEVAQQSIEGSFSYAVQLVSFIRENYNDDFHLEVAAYPEMHPEAANATRDFENFKTKISAGANSAITQYFYNIDSYYYFIDSCEKAGIDIPIVPGIMPISSYPGLTRFSNVCGAEIPLWLRKKLESFGDDTQAVKDFGAEFVSRMCEKLLEMGAPGLHFYTLNQTEASLRIWNNIKP</sequence>
<comment type="similarity">
    <text evidence="3">Belongs to the methylenetetrahydrofolate reductase family.</text>
</comment>
<comment type="pathway">
    <text evidence="2">One-carbon metabolism; tetrahydrofolate interconversion.</text>
</comment>
<evidence type="ECO:0000256" key="2">
    <source>
        <dbReference type="ARBA" id="ARBA00004777"/>
    </source>
</evidence>
<keyword evidence="7 12" id="KW-0560">Oxidoreductase</keyword>
<protein>
    <recommendedName>
        <fullName evidence="11">methylenetetrahydrofolate reductase (NADH)</fullName>
        <ecNumber evidence="11">1.5.1.54</ecNumber>
    </recommendedName>
</protein>
<keyword evidence="9" id="KW-0486">Methionine biosynthesis</keyword>
<dbReference type="SUPFAM" id="SSF51730">
    <property type="entry name" value="FAD-linked oxidoreductase"/>
    <property type="match status" value="1"/>
</dbReference>
<keyword evidence="6" id="KW-0274">FAD</keyword>
<comment type="cofactor">
    <cofactor evidence="1">
        <name>FAD</name>
        <dbReference type="ChEBI" id="CHEBI:57692"/>
    </cofactor>
</comment>
<proteinExistence type="inferred from homology"/>
<keyword evidence="5" id="KW-0285">Flavoprotein</keyword>
<dbReference type="Pfam" id="PF02219">
    <property type="entry name" value="MTHFR"/>
    <property type="match status" value="1"/>
</dbReference>
<organism evidence="12">
    <name type="scientific">hydrothermal vent metagenome</name>
    <dbReference type="NCBI Taxonomy" id="652676"/>
    <lineage>
        <taxon>unclassified sequences</taxon>
        <taxon>metagenomes</taxon>
        <taxon>ecological metagenomes</taxon>
    </lineage>
</organism>
<dbReference type="AlphaFoldDB" id="A0A3B0WUX2"/>
<evidence type="ECO:0000256" key="5">
    <source>
        <dbReference type="ARBA" id="ARBA00022630"/>
    </source>
</evidence>
<evidence type="ECO:0000256" key="3">
    <source>
        <dbReference type="ARBA" id="ARBA00006743"/>
    </source>
</evidence>
<evidence type="ECO:0000256" key="7">
    <source>
        <dbReference type="ARBA" id="ARBA00023002"/>
    </source>
</evidence>